<evidence type="ECO:0000256" key="1">
    <source>
        <dbReference type="SAM" id="Phobius"/>
    </source>
</evidence>
<comment type="caution">
    <text evidence="3">The sequence shown here is derived from an EMBL/GenBank/DDBJ whole genome shotgun (WGS) entry which is preliminary data.</text>
</comment>
<protein>
    <recommendedName>
        <fullName evidence="2">Glycoside hydrolase family 2 catalytic domain-containing protein</fullName>
    </recommendedName>
</protein>
<organism evidence="3 4">
    <name type="scientific">Lunatimonas lonarensis</name>
    <dbReference type="NCBI Taxonomy" id="1232681"/>
    <lineage>
        <taxon>Bacteria</taxon>
        <taxon>Pseudomonadati</taxon>
        <taxon>Bacteroidota</taxon>
        <taxon>Cytophagia</taxon>
        <taxon>Cytophagales</taxon>
        <taxon>Cyclobacteriaceae</taxon>
    </lineage>
</organism>
<keyword evidence="1" id="KW-0472">Membrane</keyword>
<dbReference type="Pfam" id="PF02836">
    <property type="entry name" value="Glyco_hydro_2_C"/>
    <property type="match status" value="1"/>
</dbReference>
<keyword evidence="1" id="KW-0812">Transmembrane</keyword>
<dbReference type="EMBL" id="AQHR01000085">
    <property type="protein sequence ID" value="EON76530.1"/>
    <property type="molecule type" value="Genomic_DNA"/>
</dbReference>
<keyword evidence="4" id="KW-1185">Reference proteome</keyword>
<feature type="domain" description="Glycoside hydrolase family 2 catalytic" evidence="2">
    <location>
        <begin position="90"/>
        <end position="181"/>
    </location>
</feature>
<dbReference type="InterPro" id="IPR006103">
    <property type="entry name" value="Glyco_hydro_2_cat"/>
</dbReference>
<feature type="transmembrane region" description="Helical" evidence="1">
    <location>
        <begin position="6"/>
        <end position="26"/>
    </location>
</feature>
<dbReference type="InterPro" id="IPR017853">
    <property type="entry name" value="GH"/>
</dbReference>
<evidence type="ECO:0000313" key="4">
    <source>
        <dbReference type="Proteomes" id="UP000013909"/>
    </source>
</evidence>
<dbReference type="SUPFAM" id="SSF51445">
    <property type="entry name" value="(Trans)glycosidases"/>
    <property type="match status" value="1"/>
</dbReference>
<dbReference type="Gene3D" id="3.20.20.80">
    <property type="entry name" value="Glycosidases"/>
    <property type="match status" value="1"/>
</dbReference>
<keyword evidence="1" id="KW-1133">Transmembrane helix</keyword>
<dbReference type="RefSeq" id="WP_010855114.1">
    <property type="nucleotide sequence ID" value="NZ_AQHR01000085.1"/>
</dbReference>
<dbReference type="Proteomes" id="UP000013909">
    <property type="component" value="Unassembled WGS sequence"/>
</dbReference>
<sequence>MQRTNITFISLAKILFFFTILVNFSCKKNESSGISPKVEVKYEGKKAILYRNGSPYHIKGGGGMEHFEQLASIGGNSVRTWSLYDADSILDEAQKHGLTVTLGIEIGRPHWGVDFNYWNWTEVNKKIEELKPVIEKYKSHPALLMWGVGNEVELQGGNKYLIYFIINRIAKMIKEIDPDHPTLTAVNSRIVGRSRYLLPSIDIMGYNGFDLIPEFYERNKNYRSDGWGRAYVFTEWGPPGHWEVQETEWGAPLEMEVGDKVKYLEWYWDLMNQDTLAFLGSYSFFWGNKTEITPTWFSHFSPEGAKSETFAFLQTKWTGRAPQNLPPRVSPILLNEKTPPWNTYLVSDSLYTVSATVTDPENDPITYKWEIWPEEIQFHGKNIYHYNMVDQFVNNDSSSVVFKAPKNDGAYRLYVYAFDDHENFGYVNLPFYVINR</sequence>
<dbReference type="STRING" id="1232681.ADIS_2980"/>
<dbReference type="GO" id="GO:0005975">
    <property type="term" value="P:carbohydrate metabolic process"/>
    <property type="evidence" value="ECO:0007669"/>
    <property type="project" value="InterPro"/>
</dbReference>
<proteinExistence type="predicted"/>
<dbReference type="AlphaFoldDB" id="R7ZQY7"/>
<dbReference type="OrthoDB" id="811652at2"/>
<accession>R7ZQY7</accession>
<gene>
    <name evidence="3" type="ORF">ADIS_2980</name>
</gene>
<evidence type="ECO:0000259" key="2">
    <source>
        <dbReference type="Pfam" id="PF02836"/>
    </source>
</evidence>
<evidence type="ECO:0000313" key="3">
    <source>
        <dbReference type="EMBL" id="EON76530.1"/>
    </source>
</evidence>
<dbReference type="GO" id="GO:0004553">
    <property type="term" value="F:hydrolase activity, hydrolyzing O-glycosyl compounds"/>
    <property type="evidence" value="ECO:0007669"/>
    <property type="project" value="InterPro"/>
</dbReference>
<reference evidence="3 4" key="1">
    <citation type="submission" date="2013-02" db="EMBL/GenBank/DDBJ databases">
        <title>A novel strain isolated from Lonar lake, Maharashtra, India.</title>
        <authorList>
            <person name="Singh A."/>
        </authorList>
    </citation>
    <scope>NUCLEOTIDE SEQUENCE [LARGE SCALE GENOMIC DNA]</scope>
    <source>
        <strain evidence="3 4">AK24</strain>
    </source>
</reference>
<name>R7ZQY7_9BACT</name>